<dbReference type="AlphaFoldDB" id="A0AAT9HZ55"/>
<evidence type="ECO:0000256" key="1">
    <source>
        <dbReference type="SAM" id="Coils"/>
    </source>
</evidence>
<reference evidence="2" key="1">
    <citation type="submission" date="2024-06" db="EMBL/GenBank/DDBJ databases">
        <authorList>
            <consortium name="consrtm"/>
            <person name="Uemura M."/>
            <person name="Terahara T."/>
        </authorList>
    </citation>
    <scope>NUCLEOTIDE SEQUENCE</scope>
    <source>
        <strain evidence="2">KM77-8</strain>
    </source>
</reference>
<sequence length="85" mass="9325">MVDERDTALEAVREKLEKLYREAAAATDEYNAAEEKARQQSAQIVALAKKIVEGREKLDELKTRAGAAAAAQYRGAGFRPRPGCC</sequence>
<reference evidence="2" key="2">
    <citation type="submission" date="2024-07" db="EMBL/GenBank/DDBJ databases">
        <title>Streptomyces haneummycinica sp. nov., a new antibiotic-producing actinobacterium isolated from marine sediment.</title>
        <authorList>
            <person name="Uemura M."/>
            <person name="Hamada M."/>
            <person name="Hirano S."/>
            <person name="Kobayashi K."/>
            <person name="Ohshiro T."/>
            <person name="Kobayashi T."/>
            <person name="Terahara T."/>
        </authorList>
    </citation>
    <scope>NUCLEOTIDE SEQUENCE</scope>
    <source>
        <strain evidence="2">KM77-8</strain>
    </source>
</reference>
<evidence type="ECO:0000313" key="2">
    <source>
        <dbReference type="EMBL" id="BFO22673.1"/>
    </source>
</evidence>
<gene>
    <name evidence="2" type="ORF">SHKM778_90610</name>
</gene>
<organism evidence="2">
    <name type="scientific">Streptomyces haneummycinicus</name>
    <dbReference type="NCBI Taxonomy" id="3074435"/>
    <lineage>
        <taxon>Bacteria</taxon>
        <taxon>Bacillati</taxon>
        <taxon>Actinomycetota</taxon>
        <taxon>Actinomycetes</taxon>
        <taxon>Kitasatosporales</taxon>
        <taxon>Streptomycetaceae</taxon>
        <taxon>Streptomyces</taxon>
    </lineage>
</organism>
<keyword evidence="1" id="KW-0175">Coiled coil</keyword>
<dbReference type="Gene3D" id="1.20.120.330">
    <property type="entry name" value="Nucleotidyltransferases domain 2"/>
    <property type="match status" value="1"/>
</dbReference>
<feature type="coiled-coil region" evidence="1">
    <location>
        <begin position="2"/>
        <end position="64"/>
    </location>
</feature>
<proteinExistence type="predicted"/>
<name>A0AAT9HZ55_9ACTN</name>
<dbReference type="EMBL" id="AP035768">
    <property type="protein sequence ID" value="BFO22673.1"/>
    <property type="molecule type" value="Genomic_DNA"/>
</dbReference>
<protein>
    <submittedName>
        <fullName evidence="2">Uncharacterized protein</fullName>
    </submittedName>
</protein>
<accession>A0AAT9HZ55</accession>